<organism evidence="2 3">
    <name type="scientific">Rangifer tarandus platyrhynchus</name>
    <name type="common">Svalbard reindeer</name>
    <dbReference type="NCBI Taxonomy" id="3082113"/>
    <lineage>
        <taxon>Eukaryota</taxon>
        <taxon>Metazoa</taxon>
        <taxon>Chordata</taxon>
        <taxon>Craniata</taxon>
        <taxon>Vertebrata</taxon>
        <taxon>Euteleostomi</taxon>
        <taxon>Mammalia</taxon>
        <taxon>Eutheria</taxon>
        <taxon>Laurasiatheria</taxon>
        <taxon>Artiodactyla</taxon>
        <taxon>Ruminantia</taxon>
        <taxon>Pecora</taxon>
        <taxon>Cervidae</taxon>
        <taxon>Odocoileinae</taxon>
        <taxon>Rangifer</taxon>
    </lineage>
</organism>
<sequence>MAPVHHHPISPKSLVPPPGGIRRDGCELTSQFQARTLSHILSPLQGTEHSGKVMRNRSVTSSGGQEANQFELLGGGERGPKPPFSLCGTAGLHGGAGRRQGWVTLGLARAERSAGGTCEVHSCTHRGLLCHRAPEMLDSQSTGSGRGGQDLGTFLGTGNRRAPGEGH</sequence>
<protein>
    <submittedName>
        <fullName evidence="2">Uncharacterized protein</fullName>
    </submittedName>
</protein>
<dbReference type="Proteomes" id="UP001176941">
    <property type="component" value="Chromosome 11"/>
</dbReference>
<reference evidence="2" key="1">
    <citation type="submission" date="2023-04" db="EMBL/GenBank/DDBJ databases">
        <authorList>
            <consortium name="ELIXIR-Norway"/>
        </authorList>
    </citation>
    <scope>NUCLEOTIDE SEQUENCE [LARGE SCALE GENOMIC DNA]</scope>
</reference>
<evidence type="ECO:0000313" key="3">
    <source>
        <dbReference type="Proteomes" id="UP001176941"/>
    </source>
</evidence>
<feature type="region of interest" description="Disordered" evidence="1">
    <location>
        <begin position="138"/>
        <end position="167"/>
    </location>
</feature>
<accession>A0ABN8Y022</accession>
<dbReference type="EMBL" id="OX459947">
    <property type="protein sequence ID" value="CAI9154661.1"/>
    <property type="molecule type" value="Genomic_DNA"/>
</dbReference>
<evidence type="ECO:0000256" key="1">
    <source>
        <dbReference type="SAM" id="MobiDB-lite"/>
    </source>
</evidence>
<keyword evidence="3" id="KW-1185">Reference proteome</keyword>
<feature type="region of interest" description="Disordered" evidence="1">
    <location>
        <begin position="1"/>
        <end position="22"/>
    </location>
</feature>
<name>A0ABN8Y022_RANTA</name>
<proteinExistence type="predicted"/>
<gene>
    <name evidence="2" type="ORF">MRATA1EN1_LOCUS3623</name>
</gene>
<evidence type="ECO:0000313" key="2">
    <source>
        <dbReference type="EMBL" id="CAI9154661.1"/>
    </source>
</evidence>